<dbReference type="OrthoDB" id="9785229at2"/>
<dbReference type="InterPro" id="IPR027417">
    <property type="entry name" value="P-loop_NTPase"/>
</dbReference>
<evidence type="ECO:0000256" key="3">
    <source>
        <dbReference type="ARBA" id="ARBA00022741"/>
    </source>
</evidence>
<reference evidence="8" key="1">
    <citation type="submission" date="2009-08" db="EMBL/GenBank/DDBJ databases">
        <title>The complete genome of Chitinophaga pinensis DSM 2588.</title>
        <authorList>
            <consortium name="US DOE Joint Genome Institute (JGI-PGF)"/>
            <person name="Lucas S."/>
            <person name="Copeland A."/>
            <person name="Lapidus A."/>
            <person name="Glavina del Rio T."/>
            <person name="Dalin E."/>
            <person name="Tice H."/>
            <person name="Bruce D."/>
            <person name="Goodwin L."/>
            <person name="Pitluck S."/>
            <person name="Kyrpides N."/>
            <person name="Mavromatis K."/>
            <person name="Ivanova N."/>
            <person name="Mikhailova N."/>
            <person name="Sims D."/>
            <person name="Meinche L."/>
            <person name="Brettin T."/>
            <person name="Detter J.C."/>
            <person name="Han C."/>
            <person name="Larimer F."/>
            <person name="Land M."/>
            <person name="Hauser L."/>
            <person name="Markowitz V."/>
            <person name="Cheng J.-F."/>
            <person name="Hugenholtz P."/>
            <person name="Woyke T."/>
            <person name="Wu D."/>
            <person name="Spring S."/>
            <person name="Klenk H.-P."/>
            <person name="Eisen J.A."/>
        </authorList>
    </citation>
    <scope>NUCLEOTIDE SEQUENCE [LARGE SCALE GENOMIC DNA]</scope>
    <source>
        <strain evidence="8">ATCC 43595 / DSM 2588 / LMG 13176 / NBRC 15968 / NCIMB 11800 / UQM 2034</strain>
    </source>
</reference>
<dbReference type="SUPFAM" id="SSF52540">
    <property type="entry name" value="P-loop containing nucleoside triphosphate hydrolases"/>
    <property type="match status" value="1"/>
</dbReference>
<gene>
    <name evidence="7" type="ordered locus">Cpin_6072</name>
</gene>
<comment type="similarity">
    <text evidence="1">Belongs to the ABC transporter superfamily.</text>
</comment>
<dbReference type="Proteomes" id="UP000002215">
    <property type="component" value="Chromosome"/>
</dbReference>
<proteinExistence type="inferred from homology"/>
<dbReference type="Pfam" id="PF00005">
    <property type="entry name" value="ABC_tran"/>
    <property type="match status" value="1"/>
</dbReference>
<dbReference type="PANTHER" id="PTHR43820:SF4">
    <property type="entry name" value="HIGH-AFFINITY BRANCHED-CHAIN AMINO ACID TRANSPORT ATP-BINDING PROTEIN LIVF"/>
    <property type="match status" value="1"/>
</dbReference>
<name>A0A979GYU7_CHIPD</name>
<dbReference type="KEGG" id="cpi:Cpin_6072"/>
<feature type="domain" description="ABC transporter" evidence="6">
    <location>
        <begin position="8"/>
        <end position="250"/>
    </location>
</feature>
<evidence type="ECO:0000259" key="6">
    <source>
        <dbReference type="PROSITE" id="PS50893"/>
    </source>
</evidence>
<dbReference type="SMART" id="SM00382">
    <property type="entry name" value="AAA"/>
    <property type="match status" value="1"/>
</dbReference>
<evidence type="ECO:0000313" key="7">
    <source>
        <dbReference type="EMBL" id="ACU63484.1"/>
    </source>
</evidence>
<dbReference type="Gene3D" id="3.40.50.300">
    <property type="entry name" value="P-loop containing nucleotide triphosphate hydrolases"/>
    <property type="match status" value="1"/>
</dbReference>
<sequence>MPPENVLLLAENISAGYEKLKILDDVSFTVGSGQLLALIGRNGAGKSTLFNVIAGITDKWEGRVVINQLDITNRTSHFIYQHGISYMPQGGRIFNQLTVLENLLFNVKGNTIRKQNIVAVIEKVIAQHAPVLWEHFRNRILPRMNRNAGCLSGGERQAVSLIRTIINDSPVYFFDEPTSGLSLPVMTELQKLLHEKSKAGCAIVFIEQKINWSLSMCNKVMVMQRGRLVYTGEPDYLLNNETVLSGLLGAVPENQPNNKILHI</sequence>
<dbReference type="GO" id="GO:0015807">
    <property type="term" value="P:L-amino acid transport"/>
    <property type="evidence" value="ECO:0007669"/>
    <property type="project" value="TreeGrafter"/>
</dbReference>
<keyword evidence="2" id="KW-0813">Transport</keyword>
<dbReference type="PROSITE" id="PS50893">
    <property type="entry name" value="ABC_TRANSPORTER_2"/>
    <property type="match status" value="1"/>
</dbReference>
<dbReference type="PROSITE" id="PS00211">
    <property type="entry name" value="ABC_TRANSPORTER_1"/>
    <property type="match status" value="1"/>
</dbReference>
<dbReference type="EMBL" id="CP001699">
    <property type="protein sequence ID" value="ACU63484.1"/>
    <property type="molecule type" value="Genomic_DNA"/>
</dbReference>
<dbReference type="AlphaFoldDB" id="A0A979GYU7"/>
<evidence type="ECO:0000256" key="1">
    <source>
        <dbReference type="ARBA" id="ARBA00005417"/>
    </source>
</evidence>
<dbReference type="InterPro" id="IPR052156">
    <property type="entry name" value="BCAA_Transport_ATP-bd_LivF"/>
</dbReference>
<evidence type="ECO:0000313" key="8">
    <source>
        <dbReference type="Proteomes" id="UP000002215"/>
    </source>
</evidence>
<accession>A0A979GYU7</accession>
<evidence type="ECO:0000256" key="2">
    <source>
        <dbReference type="ARBA" id="ARBA00022448"/>
    </source>
</evidence>
<dbReference type="GO" id="GO:0015658">
    <property type="term" value="F:branched-chain amino acid transmembrane transporter activity"/>
    <property type="evidence" value="ECO:0007669"/>
    <property type="project" value="TreeGrafter"/>
</dbReference>
<dbReference type="GO" id="GO:0005524">
    <property type="term" value="F:ATP binding"/>
    <property type="evidence" value="ECO:0007669"/>
    <property type="project" value="UniProtKB-KW"/>
</dbReference>
<dbReference type="InterPro" id="IPR017871">
    <property type="entry name" value="ABC_transporter-like_CS"/>
</dbReference>
<dbReference type="PANTHER" id="PTHR43820">
    <property type="entry name" value="HIGH-AFFINITY BRANCHED-CHAIN AMINO ACID TRANSPORT ATP-BINDING PROTEIN LIVF"/>
    <property type="match status" value="1"/>
</dbReference>
<dbReference type="InterPro" id="IPR003439">
    <property type="entry name" value="ABC_transporter-like_ATP-bd"/>
</dbReference>
<keyword evidence="5" id="KW-0029">Amino-acid transport</keyword>
<dbReference type="GO" id="GO:0016887">
    <property type="term" value="F:ATP hydrolysis activity"/>
    <property type="evidence" value="ECO:0007669"/>
    <property type="project" value="InterPro"/>
</dbReference>
<organism evidence="7 8">
    <name type="scientific">Chitinophaga pinensis (strain ATCC 43595 / DSM 2588 / LMG 13176 / NBRC 15968 / NCIMB 11800 / UQM 2034)</name>
    <dbReference type="NCBI Taxonomy" id="485918"/>
    <lineage>
        <taxon>Bacteria</taxon>
        <taxon>Pseudomonadati</taxon>
        <taxon>Bacteroidota</taxon>
        <taxon>Chitinophagia</taxon>
        <taxon>Chitinophagales</taxon>
        <taxon>Chitinophagaceae</taxon>
        <taxon>Chitinophaga</taxon>
    </lineage>
</organism>
<protein>
    <submittedName>
        <fullName evidence="7">ABC transporter related</fullName>
    </submittedName>
</protein>
<evidence type="ECO:0000256" key="5">
    <source>
        <dbReference type="ARBA" id="ARBA00022970"/>
    </source>
</evidence>
<keyword evidence="3" id="KW-0547">Nucleotide-binding</keyword>
<reference evidence="7 8" key="2">
    <citation type="journal article" date="2010" name="Stand. Genomic Sci.">
        <title>Complete genome sequence of Chitinophaga pinensis type strain (UQM 2034).</title>
        <authorList>
            <person name="Glavina Del Rio T."/>
            <person name="Abt B."/>
            <person name="Spring S."/>
            <person name="Lapidus A."/>
            <person name="Nolan M."/>
            <person name="Tice H."/>
            <person name="Copeland A."/>
            <person name="Cheng J.F."/>
            <person name="Chen F."/>
            <person name="Bruce D."/>
            <person name="Goodwin L."/>
            <person name="Pitluck S."/>
            <person name="Ivanova N."/>
            <person name="Mavromatis K."/>
            <person name="Mikhailova N."/>
            <person name="Pati A."/>
            <person name="Chen A."/>
            <person name="Palaniappan K."/>
            <person name="Land M."/>
            <person name="Hauser L."/>
            <person name="Chang Y.J."/>
            <person name="Jeffries C.D."/>
            <person name="Chain P."/>
            <person name="Saunders E."/>
            <person name="Detter J.C."/>
            <person name="Brettin T."/>
            <person name="Rohde M."/>
            <person name="Goker M."/>
            <person name="Bristow J."/>
            <person name="Eisen J.A."/>
            <person name="Markowitz V."/>
            <person name="Hugenholtz P."/>
            <person name="Kyrpides N.C."/>
            <person name="Klenk H.P."/>
            <person name="Lucas S."/>
        </authorList>
    </citation>
    <scope>NUCLEOTIDE SEQUENCE [LARGE SCALE GENOMIC DNA]</scope>
    <source>
        <strain evidence="8">ATCC 43595 / DSM 2588 / LMG 13176 / NBRC 15968 / NCIMB 11800 / UQM 2034</strain>
    </source>
</reference>
<keyword evidence="4" id="KW-0067">ATP-binding</keyword>
<evidence type="ECO:0000256" key="4">
    <source>
        <dbReference type="ARBA" id="ARBA00022840"/>
    </source>
</evidence>
<dbReference type="InterPro" id="IPR003593">
    <property type="entry name" value="AAA+_ATPase"/>
</dbReference>
<dbReference type="RefSeq" id="WP_012793649.1">
    <property type="nucleotide sequence ID" value="NC_013132.1"/>
</dbReference>